<gene>
    <name evidence="5" type="ORF">NCGR_LOCUS43527</name>
</gene>
<name>A0A811QV73_9POAL</name>
<organism evidence="5 6">
    <name type="scientific">Miscanthus lutarioriparius</name>
    <dbReference type="NCBI Taxonomy" id="422564"/>
    <lineage>
        <taxon>Eukaryota</taxon>
        <taxon>Viridiplantae</taxon>
        <taxon>Streptophyta</taxon>
        <taxon>Embryophyta</taxon>
        <taxon>Tracheophyta</taxon>
        <taxon>Spermatophyta</taxon>
        <taxon>Magnoliopsida</taxon>
        <taxon>Liliopsida</taxon>
        <taxon>Poales</taxon>
        <taxon>Poaceae</taxon>
        <taxon>PACMAD clade</taxon>
        <taxon>Panicoideae</taxon>
        <taxon>Andropogonodae</taxon>
        <taxon>Andropogoneae</taxon>
        <taxon>Saccharinae</taxon>
        <taxon>Miscanthus</taxon>
    </lineage>
</organism>
<dbReference type="GO" id="GO:0051287">
    <property type="term" value="F:NAD binding"/>
    <property type="evidence" value="ECO:0007669"/>
    <property type="project" value="TreeGrafter"/>
</dbReference>
<dbReference type="PROSITE" id="PS00893">
    <property type="entry name" value="NUDIX_BOX"/>
    <property type="match status" value="1"/>
</dbReference>
<dbReference type="AlphaFoldDB" id="A0A811QV73"/>
<protein>
    <recommendedName>
        <fullName evidence="4">Nudix hydrolase domain-containing protein</fullName>
    </recommendedName>
</protein>
<dbReference type="InterPro" id="IPR003293">
    <property type="entry name" value="Nudix_hydrolase6-like"/>
</dbReference>
<dbReference type="Gene3D" id="3.90.79.10">
    <property type="entry name" value="Nucleoside Triphosphate Pyrophosphohydrolase"/>
    <property type="match status" value="1"/>
</dbReference>
<reference evidence="5" key="1">
    <citation type="submission" date="2020-10" db="EMBL/GenBank/DDBJ databases">
        <authorList>
            <person name="Han B."/>
            <person name="Lu T."/>
            <person name="Zhao Q."/>
            <person name="Huang X."/>
            <person name="Zhao Y."/>
        </authorList>
    </citation>
    <scope>NUCLEOTIDE SEQUENCE</scope>
</reference>
<dbReference type="Proteomes" id="UP000604825">
    <property type="component" value="Unassembled WGS sequence"/>
</dbReference>
<dbReference type="GO" id="GO:0047631">
    <property type="term" value="F:ADP-ribose diphosphatase activity"/>
    <property type="evidence" value="ECO:0007669"/>
    <property type="project" value="TreeGrafter"/>
</dbReference>
<keyword evidence="2" id="KW-0479">Metal-binding</keyword>
<evidence type="ECO:0000313" key="5">
    <source>
        <dbReference type="EMBL" id="CAD6260091.1"/>
    </source>
</evidence>
<comment type="similarity">
    <text evidence="1">Belongs to the Nudix hydrolase family.</text>
</comment>
<dbReference type="InterPro" id="IPR015797">
    <property type="entry name" value="NUDIX_hydrolase-like_dom_sf"/>
</dbReference>
<dbReference type="InterPro" id="IPR040618">
    <property type="entry name" value="Pre-Nudix"/>
</dbReference>
<evidence type="ECO:0000256" key="2">
    <source>
        <dbReference type="ARBA" id="ARBA00022723"/>
    </source>
</evidence>
<dbReference type="InterPro" id="IPR000086">
    <property type="entry name" value="NUDIX_hydrolase_dom"/>
</dbReference>
<evidence type="ECO:0000256" key="3">
    <source>
        <dbReference type="ARBA" id="ARBA00022801"/>
    </source>
</evidence>
<evidence type="ECO:0000313" key="6">
    <source>
        <dbReference type="Proteomes" id="UP000604825"/>
    </source>
</evidence>
<dbReference type="PROSITE" id="PS51462">
    <property type="entry name" value="NUDIX"/>
    <property type="match status" value="1"/>
</dbReference>
<dbReference type="OrthoDB" id="447842at2759"/>
<dbReference type="Gene3D" id="3.40.630.30">
    <property type="match status" value="1"/>
</dbReference>
<keyword evidence="3" id="KW-0378">Hydrolase</keyword>
<comment type="caution">
    <text evidence="5">The sequence shown here is derived from an EMBL/GenBank/DDBJ whole genome shotgun (WGS) entry which is preliminary data.</text>
</comment>
<dbReference type="PRINTS" id="PR01356">
    <property type="entry name" value="GFGPROTEIN"/>
</dbReference>
<sequence>MESSLLDTAAAAGLCPAAAGRRRAGSTASFLSCSCSSRDCRVSASYSHSISRMLSGVRSAARKKLFRSDPVAADLLGIANWSDETSGGAGGHQQQQHWWTVLENNFVLEATDDEYGGVVVDADRLPDDKAAFARSLAASLSYWKSVGKKGVWLKLPVDRAEFVPLAVKEGFKYHHAEEAYLMMTYWIPDDEPNMLPANASHQVGVGGFVINDQMEVLVVQEKYRGSSLDGVWKLPTGFILASEEIYTGASREVKEETGVDTEFVDVVAFRHAHNVAFQKSDLFFICMLRPVSSEIKIDETEIQAAKSMKFETVKQVKLTNPPRRLFQWMALEEFVKQPFIQEDHMFQKIMDICIQRLRKCYCGLTPHHVVSKFDDRTSTLYYNVAEPEDVNCSAA</sequence>
<dbReference type="GO" id="GO:0035529">
    <property type="term" value="F:NADH pyrophosphatase activity"/>
    <property type="evidence" value="ECO:0007669"/>
    <property type="project" value="TreeGrafter"/>
</dbReference>
<keyword evidence="6" id="KW-1185">Reference proteome</keyword>
<dbReference type="Pfam" id="PF00293">
    <property type="entry name" value="NUDIX"/>
    <property type="match status" value="1"/>
</dbReference>
<dbReference type="PANTHER" id="PTHR13994:SF13">
    <property type="entry name" value="FI03680P"/>
    <property type="match status" value="1"/>
</dbReference>
<dbReference type="SUPFAM" id="SSF55811">
    <property type="entry name" value="Nudix"/>
    <property type="match status" value="1"/>
</dbReference>
<dbReference type="PANTHER" id="PTHR13994">
    <property type="entry name" value="NUDIX HYDROLASE RELATED"/>
    <property type="match status" value="1"/>
</dbReference>
<dbReference type="FunFam" id="3.90.79.10:FF:000015">
    <property type="entry name" value="Nudix hydrolase 8"/>
    <property type="match status" value="1"/>
</dbReference>
<feature type="domain" description="Nudix hydrolase" evidence="4">
    <location>
        <begin position="200"/>
        <end position="331"/>
    </location>
</feature>
<dbReference type="Pfam" id="PF18290">
    <property type="entry name" value="Nudix_hydro"/>
    <property type="match status" value="1"/>
</dbReference>
<evidence type="ECO:0000259" key="4">
    <source>
        <dbReference type="PROSITE" id="PS51462"/>
    </source>
</evidence>
<dbReference type="GO" id="GO:0046872">
    <property type="term" value="F:metal ion binding"/>
    <property type="evidence" value="ECO:0007669"/>
    <property type="project" value="UniProtKB-KW"/>
</dbReference>
<evidence type="ECO:0000256" key="1">
    <source>
        <dbReference type="ARBA" id="ARBA00005582"/>
    </source>
</evidence>
<dbReference type="CDD" id="cd04670">
    <property type="entry name" value="NUDIX_ASFGF2_Nudt6"/>
    <property type="match status" value="1"/>
</dbReference>
<dbReference type="InterPro" id="IPR020084">
    <property type="entry name" value="NUDIX_hydrolase_CS"/>
</dbReference>
<dbReference type="EMBL" id="CAJGYO010000011">
    <property type="protein sequence ID" value="CAD6260091.1"/>
    <property type="molecule type" value="Genomic_DNA"/>
</dbReference>
<proteinExistence type="inferred from homology"/>
<dbReference type="FunFam" id="3.40.630.30:FF:000016">
    <property type="entry name" value="nudix hydrolase 2"/>
    <property type="match status" value="1"/>
</dbReference>
<accession>A0A811QV73</accession>